<name>A0ABU2NT75_9ACTN</name>
<evidence type="ECO:0000313" key="4">
    <source>
        <dbReference type="Proteomes" id="UP001183414"/>
    </source>
</evidence>
<gene>
    <name evidence="3" type="ORF">RM572_15580</name>
</gene>
<sequence length="80" mass="8904">MTAAGGLALIIIGAILKYAITWNPEGIDLQILGTILIWGGAAGLLIGLFLTWTKRRHDGDRNPPYNPPPDDRYYDDPNRW</sequence>
<dbReference type="RefSeq" id="WP_037791435.1">
    <property type="nucleotide sequence ID" value="NZ_JAVREQ010000013.1"/>
</dbReference>
<evidence type="ECO:0000256" key="2">
    <source>
        <dbReference type="SAM" id="Phobius"/>
    </source>
</evidence>
<organism evidence="3 4">
    <name type="scientific">Streptomyces hazeniae</name>
    <dbReference type="NCBI Taxonomy" id="3075538"/>
    <lineage>
        <taxon>Bacteria</taxon>
        <taxon>Bacillati</taxon>
        <taxon>Actinomycetota</taxon>
        <taxon>Actinomycetes</taxon>
        <taxon>Kitasatosporales</taxon>
        <taxon>Streptomycetaceae</taxon>
        <taxon>Streptomyces</taxon>
    </lineage>
</organism>
<keyword evidence="4" id="KW-1185">Reference proteome</keyword>
<keyword evidence="2" id="KW-1133">Transmembrane helix</keyword>
<reference evidence="4" key="1">
    <citation type="submission" date="2023-07" db="EMBL/GenBank/DDBJ databases">
        <title>30 novel species of actinomycetes from the DSMZ collection.</title>
        <authorList>
            <person name="Nouioui I."/>
        </authorList>
    </citation>
    <scope>NUCLEOTIDE SEQUENCE [LARGE SCALE GENOMIC DNA]</scope>
    <source>
        <strain evidence="4">DSM 42041</strain>
    </source>
</reference>
<evidence type="ECO:0000256" key="1">
    <source>
        <dbReference type="SAM" id="MobiDB-lite"/>
    </source>
</evidence>
<evidence type="ECO:0000313" key="3">
    <source>
        <dbReference type="EMBL" id="MDT0380180.1"/>
    </source>
</evidence>
<keyword evidence="2" id="KW-0812">Transmembrane</keyword>
<dbReference type="EMBL" id="JAVREQ010000013">
    <property type="protein sequence ID" value="MDT0380180.1"/>
    <property type="molecule type" value="Genomic_DNA"/>
</dbReference>
<dbReference type="Proteomes" id="UP001183414">
    <property type="component" value="Unassembled WGS sequence"/>
</dbReference>
<keyword evidence="2" id="KW-0472">Membrane</keyword>
<accession>A0ABU2NT75</accession>
<comment type="caution">
    <text evidence="3">The sequence shown here is derived from an EMBL/GenBank/DDBJ whole genome shotgun (WGS) entry which is preliminary data.</text>
</comment>
<protein>
    <submittedName>
        <fullName evidence="3">Uncharacterized protein</fullName>
    </submittedName>
</protein>
<feature type="compositionally biased region" description="Basic and acidic residues" evidence="1">
    <location>
        <begin position="69"/>
        <end position="80"/>
    </location>
</feature>
<feature type="region of interest" description="Disordered" evidence="1">
    <location>
        <begin position="55"/>
        <end position="80"/>
    </location>
</feature>
<proteinExistence type="predicted"/>
<feature type="transmembrane region" description="Helical" evidence="2">
    <location>
        <begin position="29"/>
        <end position="52"/>
    </location>
</feature>